<dbReference type="Proteomes" id="UP000467700">
    <property type="component" value="Unassembled WGS sequence"/>
</dbReference>
<dbReference type="AlphaFoldDB" id="A0A8S0WYZ4"/>
<keyword evidence="5" id="KW-1185">Reference proteome</keyword>
<organism evidence="4 5">
    <name type="scientific">Cyclocybe aegerita</name>
    <name type="common">Black poplar mushroom</name>
    <name type="synonym">Agrocybe aegerita</name>
    <dbReference type="NCBI Taxonomy" id="1973307"/>
    <lineage>
        <taxon>Eukaryota</taxon>
        <taxon>Fungi</taxon>
        <taxon>Dikarya</taxon>
        <taxon>Basidiomycota</taxon>
        <taxon>Agaricomycotina</taxon>
        <taxon>Agaricomycetes</taxon>
        <taxon>Agaricomycetidae</taxon>
        <taxon>Agaricales</taxon>
        <taxon>Agaricineae</taxon>
        <taxon>Bolbitiaceae</taxon>
        <taxon>Cyclocybe</taxon>
    </lineage>
</organism>
<dbReference type="GO" id="GO:0051170">
    <property type="term" value="P:import into nucleus"/>
    <property type="evidence" value="ECO:0007669"/>
    <property type="project" value="TreeGrafter"/>
</dbReference>
<comment type="subcellular location">
    <subcellularLocation>
        <location evidence="1">Mitochondrion outer membrane</location>
        <topology evidence="1">Peripheral membrane protein</topology>
    </subcellularLocation>
</comment>
<evidence type="ECO:0000256" key="1">
    <source>
        <dbReference type="ARBA" id="ARBA00004450"/>
    </source>
</evidence>
<feature type="compositionally biased region" description="Polar residues" evidence="3">
    <location>
        <begin position="124"/>
        <end position="168"/>
    </location>
</feature>
<evidence type="ECO:0008006" key="6">
    <source>
        <dbReference type="Google" id="ProtNLM"/>
    </source>
</evidence>
<dbReference type="OrthoDB" id="430436at2759"/>
<dbReference type="InterPro" id="IPR036291">
    <property type="entry name" value="NAD(P)-bd_dom_sf"/>
</dbReference>
<evidence type="ECO:0000256" key="2">
    <source>
        <dbReference type="ARBA" id="ARBA00006617"/>
    </source>
</evidence>
<sequence length="577" mass="62399">MLRGKKAKAWLKDKQVANKFAMPALYQPLSLIPLDVWQAAPTTTNGNEQAHQNINRDSVDLTVVAAIIHGMHYDCNAMAGLSLYEQQAVGSRDGPSTEFEHTKRAVLRQVKAQQKRQADKVQTKGKNTRTTRTQPGNTLPNIPSSSIQPVPLSLSNPRPSMPSSYTSTFPQVSTQRQLLEETIDSVLSSPEDSLSVTLDGNVGEWGGIDEWGSISEGDGISEIDAAGEWNDLLEYPGSLLESEERSLEDATRVISTDEHDTESRKETGAYMESPYESIHKVVPEDLISAYSSLHGALGEKQHSESTRGSECAPLERCYHGQQHLLSAQLKVQFSEASQSALIIGATGATGKHLLANLLASPHFSRVGEYGRRVTPTDQIPVGQDKLEQKVIDFEKLGESGLKQGKWDVIFITLGTTKAAAGSAQAFEKIDREYVINAAKEARNVENTSQRIVYLSSTGSNPNSPFLYPRSKGLTEQGLAELGYADTIVFRPGFLAGAQRPEHRLAESIFGGVMGLLSKVTSSVEINVATLGRAISLAGKLGSEGLPANVNATKETKGTATFTVINNAGAIKLAEVKE</sequence>
<comment type="caution">
    <text evidence="4">The sequence shown here is derived from an EMBL/GenBank/DDBJ whole genome shotgun (WGS) entry which is preliminary data.</text>
</comment>
<dbReference type="Gene3D" id="3.40.50.720">
    <property type="entry name" value="NAD(P)-binding Rossmann-like Domain"/>
    <property type="match status" value="1"/>
</dbReference>
<protein>
    <recommendedName>
        <fullName evidence="6">NAD(P)-binding domain-containing protein</fullName>
    </recommendedName>
</protein>
<dbReference type="PANTHER" id="PTHR14097:SF7">
    <property type="entry name" value="OXIDOREDUCTASE HTATIP2"/>
    <property type="match status" value="1"/>
</dbReference>
<comment type="similarity">
    <text evidence="2">Belongs to the FMP52 family.</text>
</comment>
<accession>A0A8S0WYZ4</accession>
<dbReference type="EMBL" id="CACVBS010000076">
    <property type="protein sequence ID" value="CAA7269246.1"/>
    <property type="molecule type" value="Genomic_DNA"/>
</dbReference>
<proteinExistence type="inferred from homology"/>
<name>A0A8S0WYZ4_CYCAE</name>
<evidence type="ECO:0000313" key="5">
    <source>
        <dbReference type="Proteomes" id="UP000467700"/>
    </source>
</evidence>
<evidence type="ECO:0000313" key="4">
    <source>
        <dbReference type="EMBL" id="CAA7269246.1"/>
    </source>
</evidence>
<dbReference type="SUPFAM" id="SSF51735">
    <property type="entry name" value="NAD(P)-binding Rossmann-fold domains"/>
    <property type="match status" value="1"/>
</dbReference>
<dbReference type="PANTHER" id="PTHR14097">
    <property type="entry name" value="OXIDOREDUCTASE HTATIP2"/>
    <property type="match status" value="1"/>
</dbReference>
<gene>
    <name evidence="4" type="ORF">AAE3_LOCUS11456</name>
</gene>
<evidence type="ECO:0000256" key="3">
    <source>
        <dbReference type="SAM" id="MobiDB-lite"/>
    </source>
</evidence>
<reference evidence="4 5" key="1">
    <citation type="submission" date="2020-01" db="EMBL/GenBank/DDBJ databases">
        <authorList>
            <person name="Gupta K D."/>
        </authorList>
    </citation>
    <scope>NUCLEOTIDE SEQUENCE [LARGE SCALE GENOMIC DNA]</scope>
</reference>
<feature type="region of interest" description="Disordered" evidence="3">
    <location>
        <begin position="110"/>
        <end position="168"/>
    </location>
</feature>
<dbReference type="GO" id="GO:0005741">
    <property type="term" value="C:mitochondrial outer membrane"/>
    <property type="evidence" value="ECO:0007669"/>
    <property type="project" value="UniProtKB-SubCell"/>
</dbReference>